<evidence type="ECO:0000259" key="1">
    <source>
        <dbReference type="Pfam" id="PF12728"/>
    </source>
</evidence>
<dbReference type="Pfam" id="PF12728">
    <property type="entry name" value="HTH_17"/>
    <property type="match status" value="1"/>
</dbReference>
<gene>
    <name evidence="2" type="ORF">A3H01_01605</name>
</gene>
<dbReference type="Proteomes" id="UP000177853">
    <property type="component" value="Unassembled WGS sequence"/>
</dbReference>
<protein>
    <recommendedName>
        <fullName evidence="1">Helix-turn-helix domain-containing protein</fullName>
    </recommendedName>
</protein>
<feature type="domain" description="Helix-turn-helix" evidence="1">
    <location>
        <begin position="25"/>
        <end position="71"/>
    </location>
</feature>
<dbReference type="EMBL" id="MHUM01000029">
    <property type="protein sequence ID" value="OHA76413.1"/>
    <property type="molecule type" value="Genomic_DNA"/>
</dbReference>
<comment type="caution">
    <text evidence="2">The sequence shown here is derived from an EMBL/GenBank/DDBJ whole genome shotgun (WGS) entry which is preliminary data.</text>
</comment>
<dbReference type="AlphaFoldDB" id="A0A1G2RU94"/>
<dbReference type="InterPro" id="IPR010093">
    <property type="entry name" value="SinI_DNA-bd"/>
</dbReference>
<evidence type="ECO:0000313" key="3">
    <source>
        <dbReference type="Proteomes" id="UP000177853"/>
    </source>
</evidence>
<name>A0A1G2RU94_9BACT</name>
<dbReference type="NCBIfam" id="TIGR01764">
    <property type="entry name" value="excise"/>
    <property type="match status" value="1"/>
</dbReference>
<accession>A0A1G2RU94</accession>
<evidence type="ECO:0000313" key="2">
    <source>
        <dbReference type="EMBL" id="OHA76413.1"/>
    </source>
</evidence>
<organism evidence="2 3">
    <name type="scientific">Candidatus Wildermuthbacteria bacterium RIFCSPLOWO2_12_FULL_40_9</name>
    <dbReference type="NCBI Taxonomy" id="1802467"/>
    <lineage>
        <taxon>Bacteria</taxon>
        <taxon>Candidatus Wildermuthiibacteriota</taxon>
    </lineage>
</organism>
<dbReference type="GO" id="GO:0003677">
    <property type="term" value="F:DNA binding"/>
    <property type="evidence" value="ECO:0007669"/>
    <property type="project" value="InterPro"/>
</dbReference>
<dbReference type="InterPro" id="IPR041657">
    <property type="entry name" value="HTH_17"/>
</dbReference>
<sequence>MGILLRIETNKGIILMDKTINENSVYTTKEVQDYLKVSKSTMKRLLKKGILRANKVGNQYRVLGREILSLISPQAEKKASDIYQKIKHKTKETIQGW</sequence>
<proteinExistence type="predicted"/>
<reference evidence="2 3" key="1">
    <citation type="journal article" date="2016" name="Nat. Commun.">
        <title>Thousands of microbial genomes shed light on interconnected biogeochemical processes in an aquifer system.</title>
        <authorList>
            <person name="Anantharaman K."/>
            <person name="Brown C.T."/>
            <person name="Hug L.A."/>
            <person name="Sharon I."/>
            <person name="Castelle C.J."/>
            <person name="Probst A.J."/>
            <person name="Thomas B.C."/>
            <person name="Singh A."/>
            <person name="Wilkins M.J."/>
            <person name="Karaoz U."/>
            <person name="Brodie E.L."/>
            <person name="Williams K.H."/>
            <person name="Hubbard S.S."/>
            <person name="Banfield J.F."/>
        </authorList>
    </citation>
    <scope>NUCLEOTIDE SEQUENCE [LARGE SCALE GENOMIC DNA]</scope>
</reference>